<dbReference type="Proteomes" id="UP001596106">
    <property type="component" value="Unassembled WGS sequence"/>
</dbReference>
<accession>A0ABW0ICP1</accession>
<dbReference type="PANTHER" id="PTHR43031">
    <property type="entry name" value="FAD-DEPENDENT OXIDOREDUCTASE"/>
    <property type="match status" value="1"/>
</dbReference>
<evidence type="ECO:0000313" key="2">
    <source>
        <dbReference type="EMBL" id="MFC5411206.1"/>
    </source>
</evidence>
<dbReference type="InterPro" id="IPR050229">
    <property type="entry name" value="GlpE_sulfurtransferase"/>
</dbReference>
<name>A0ABW0ICP1_9BACT</name>
<dbReference type="Pfam" id="PF00581">
    <property type="entry name" value="Rhodanese"/>
    <property type="match status" value="1"/>
</dbReference>
<gene>
    <name evidence="2" type="ORF">ACFPMF_17930</name>
</gene>
<evidence type="ECO:0000259" key="1">
    <source>
        <dbReference type="PROSITE" id="PS50206"/>
    </source>
</evidence>
<feature type="domain" description="Rhodanese" evidence="1">
    <location>
        <begin position="14"/>
        <end position="99"/>
    </location>
</feature>
<evidence type="ECO:0000313" key="3">
    <source>
        <dbReference type="Proteomes" id="UP001596106"/>
    </source>
</evidence>
<proteinExistence type="predicted"/>
<sequence length="101" mass="11523">MDITVQELKDRLDKGENVNLIDVREPSEYAEDNLGGELIPLGELPHRIDELEDRQNEEIIVQCRSGARSGRAQQYLEENGFTNVRNLVGGILAYRELERKA</sequence>
<keyword evidence="3" id="KW-1185">Reference proteome</keyword>
<dbReference type="EMBL" id="JBHSMA010000005">
    <property type="protein sequence ID" value="MFC5411206.1"/>
    <property type="molecule type" value="Genomic_DNA"/>
</dbReference>
<dbReference type="CDD" id="cd00158">
    <property type="entry name" value="RHOD"/>
    <property type="match status" value="1"/>
</dbReference>
<protein>
    <submittedName>
        <fullName evidence="2">Rhodanese-like domain-containing protein</fullName>
    </submittedName>
</protein>
<dbReference type="InterPro" id="IPR001763">
    <property type="entry name" value="Rhodanese-like_dom"/>
</dbReference>
<dbReference type="SMART" id="SM00450">
    <property type="entry name" value="RHOD"/>
    <property type="match status" value="1"/>
</dbReference>
<dbReference type="PANTHER" id="PTHR43031:SF17">
    <property type="entry name" value="SULFURTRANSFERASE YTWF-RELATED"/>
    <property type="match status" value="1"/>
</dbReference>
<organism evidence="2 3">
    <name type="scientific">Larkinella bovis</name>
    <dbReference type="NCBI Taxonomy" id="683041"/>
    <lineage>
        <taxon>Bacteria</taxon>
        <taxon>Pseudomonadati</taxon>
        <taxon>Bacteroidota</taxon>
        <taxon>Cytophagia</taxon>
        <taxon>Cytophagales</taxon>
        <taxon>Spirosomataceae</taxon>
        <taxon>Larkinella</taxon>
    </lineage>
</organism>
<dbReference type="PROSITE" id="PS50206">
    <property type="entry name" value="RHODANESE_3"/>
    <property type="match status" value="1"/>
</dbReference>
<dbReference type="RefSeq" id="WP_379847828.1">
    <property type="nucleotide sequence ID" value="NZ_JBHSMA010000005.1"/>
</dbReference>
<dbReference type="Gene3D" id="3.40.250.10">
    <property type="entry name" value="Rhodanese-like domain"/>
    <property type="match status" value="1"/>
</dbReference>
<comment type="caution">
    <text evidence="2">The sequence shown here is derived from an EMBL/GenBank/DDBJ whole genome shotgun (WGS) entry which is preliminary data.</text>
</comment>
<dbReference type="SUPFAM" id="SSF52821">
    <property type="entry name" value="Rhodanese/Cell cycle control phosphatase"/>
    <property type="match status" value="1"/>
</dbReference>
<reference evidence="3" key="1">
    <citation type="journal article" date="2019" name="Int. J. Syst. Evol. Microbiol.">
        <title>The Global Catalogue of Microorganisms (GCM) 10K type strain sequencing project: providing services to taxonomists for standard genome sequencing and annotation.</title>
        <authorList>
            <consortium name="The Broad Institute Genomics Platform"/>
            <consortium name="The Broad Institute Genome Sequencing Center for Infectious Disease"/>
            <person name="Wu L."/>
            <person name="Ma J."/>
        </authorList>
    </citation>
    <scope>NUCLEOTIDE SEQUENCE [LARGE SCALE GENOMIC DNA]</scope>
    <source>
        <strain evidence="3">CCUG 55250</strain>
    </source>
</reference>
<dbReference type="InterPro" id="IPR036873">
    <property type="entry name" value="Rhodanese-like_dom_sf"/>
</dbReference>